<dbReference type="InterPro" id="IPR007504">
    <property type="entry name" value="H/ACA_rnp_Gar1/Naf1"/>
</dbReference>
<dbReference type="InterPro" id="IPR038664">
    <property type="entry name" value="Gar1/Naf1_Cbf5-bd_sf"/>
</dbReference>
<feature type="compositionally biased region" description="Acidic residues" evidence="8">
    <location>
        <begin position="254"/>
        <end position="266"/>
    </location>
</feature>
<feature type="region of interest" description="Disordered" evidence="8">
    <location>
        <begin position="459"/>
        <end position="552"/>
    </location>
</feature>
<keyword evidence="4" id="KW-0597">Phosphoprotein</keyword>
<feature type="transmembrane region" description="Helical" evidence="9">
    <location>
        <begin position="939"/>
        <end position="957"/>
    </location>
</feature>
<dbReference type="Proteomes" id="UP001445335">
    <property type="component" value="Unassembled WGS sequence"/>
</dbReference>
<dbReference type="InterPro" id="IPR029016">
    <property type="entry name" value="GAF-like_dom_sf"/>
</dbReference>
<dbReference type="AlphaFoldDB" id="A0AAW1QVM9"/>
<dbReference type="GO" id="GO:0000493">
    <property type="term" value="P:box H/ACA snoRNP assembly"/>
    <property type="evidence" value="ECO:0007669"/>
    <property type="project" value="InterPro"/>
</dbReference>
<evidence type="ECO:0000256" key="6">
    <source>
        <dbReference type="ARBA" id="ARBA00023170"/>
    </source>
</evidence>
<feature type="region of interest" description="Disordered" evidence="8">
    <location>
        <begin position="72"/>
        <end position="157"/>
    </location>
</feature>
<feature type="region of interest" description="Disordered" evidence="8">
    <location>
        <begin position="1"/>
        <end position="45"/>
    </location>
</feature>
<feature type="compositionally biased region" description="Low complexity" evidence="8">
    <location>
        <begin position="287"/>
        <end position="297"/>
    </location>
</feature>
<protein>
    <recommendedName>
        <fullName evidence="10">GAF domain-containing protein</fullName>
    </recommendedName>
</protein>
<dbReference type="GO" id="GO:0005634">
    <property type="term" value="C:nucleus"/>
    <property type="evidence" value="ECO:0007669"/>
    <property type="project" value="UniProtKB-SubCell"/>
</dbReference>
<dbReference type="Pfam" id="PF01590">
    <property type="entry name" value="GAF"/>
    <property type="match status" value="1"/>
</dbReference>
<dbReference type="Pfam" id="PF04410">
    <property type="entry name" value="Gar1"/>
    <property type="match status" value="1"/>
</dbReference>
<keyword evidence="2" id="KW-0690">Ribosome biogenesis</keyword>
<feature type="region of interest" description="Disordered" evidence="8">
    <location>
        <begin position="179"/>
        <end position="327"/>
    </location>
</feature>
<dbReference type="PANTHER" id="PTHR31633">
    <property type="entry name" value="H/ACA RIBONUCLEOPROTEIN COMPLEX NON-CORE SUBUNIT NAF1"/>
    <property type="match status" value="1"/>
</dbReference>
<feature type="compositionally biased region" description="Gly residues" evidence="8">
    <location>
        <begin position="499"/>
        <end position="525"/>
    </location>
</feature>
<feature type="compositionally biased region" description="Acidic residues" evidence="8">
    <location>
        <begin position="81"/>
        <end position="94"/>
    </location>
</feature>
<accession>A0AAW1QVM9</accession>
<gene>
    <name evidence="11" type="ORF">WJX81_005599</name>
</gene>
<evidence type="ECO:0000256" key="9">
    <source>
        <dbReference type="SAM" id="Phobius"/>
    </source>
</evidence>
<evidence type="ECO:0000256" key="2">
    <source>
        <dbReference type="ARBA" id="ARBA00022517"/>
    </source>
</evidence>
<dbReference type="PANTHER" id="PTHR31633:SF1">
    <property type="entry name" value="H_ACA RIBONUCLEOPROTEIN COMPLEX NON-CORE SUBUNIT NAF1"/>
    <property type="match status" value="1"/>
</dbReference>
<keyword evidence="6" id="KW-0675">Receptor</keyword>
<feature type="compositionally biased region" description="Low complexity" evidence="8">
    <location>
        <begin position="461"/>
        <end position="473"/>
    </location>
</feature>
<evidence type="ECO:0000256" key="3">
    <source>
        <dbReference type="ARBA" id="ARBA00022552"/>
    </source>
</evidence>
<evidence type="ECO:0000256" key="4">
    <source>
        <dbReference type="ARBA" id="ARBA00022553"/>
    </source>
</evidence>
<dbReference type="Gene3D" id="3.30.450.40">
    <property type="match status" value="1"/>
</dbReference>
<dbReference type="InterPro" id="IPR040309">
    <property type="entry name" value="Naf1"/>
</dbReference>
<dbReference type="GO" id="GO:0005732">
    <property type="term" value="C:sno(s)RNA-containing ribonucleoprotein complex"/>
    <property type="evidence" value="ECO:0007669"/>
    <property type="project" value="InterPro"/>
</dbReference>
<dbReference type="SUPFAM" id="SSF55781">
    <property type="entry name" value="GAF domain-like"/>
    <property type="match status" value="1"/>
</dbReference>
<feature type="transmembrane region" description="Helical" evidence="9">
    <location>
        <begin position="1020"/>
        <end position="1042"/>
    </location>
</feature>
<comment type="subcellular location">
    <subcellularLocation>
        <location evidence="1">Nucleus</location>
    </subcellularLocation>
</comment>
<feature type="domain" description="GAF" evidence="10">
    <location>
        <begin position="655"/>
        <end position="731"/>
    </location>
</feature>
<keyword evidence="12" id="KW-1185">Reference proteome</keyword>
<reference evidence="11 12" key="1">
    <citation type="journal article" date="2024" name="Nat. Commun.">
        <title>Phylogenomics reveals the evolutionary origins of lichenization in chlorophyte algae.</title>
        <authorList>
            <person name="Puginier C."/>
            <person name="Libourel C."/>
            <person name="Otte J."/>
            <person name="Skaloud P."/>
            <person name="Haon M."/>
            <person name="Grisel S."/>
            <person name="Petersen M."/>
            <person name="Berrin J.G."/>
            <person name="Delaux P.M."/>
            <person name="Dal Grande F."/>
            <person name="Keller J."/>
        </authorList>
    </citation>
    <scope>NUCLEOTIDE SEQUENCE [LARGE SCALE GENOMIC DNA]</scope>
    <source>
        <strain evidence="11 12">SAG 245.80</strain>
    </source>
</reference>
<comment type="caution">
    <text evidence="11">The sequence shown here is derived from an EMBL/GenBank/DDBJ whole genome shotgun (WGS) entry which is preliminary data.</text>
</comment>
<keyword evidence="3" id="KW-0698">rRNA processing</keyword>
<proteinExistence type="predicted"/>
<keyword evidence="9" id="KW-0812">Transmembrane</keyword>
<evidence type="ECO:0000256" key="1">
    <source>
        <dbReference type="ARBA" id="ARBA00004123"/>
    </source>
</evidence>
<dbReference type="GO" id="GO:0001522">
    <property type="term" value="P:pseudouridine synthesis"/>
    <property type="evidence" value="ECO:0007669"/>
    <property type="project" value="InterPro"/>
</dbReference>
<dbReference type="EMBL" id="JALJOU010000075">
    <property type="protein sequence ID" value="KAK9825368.1"/>
    <property type="molecule type" value="Genomic_DNA"/>
</dbReference>
<keyword evidence="9" id="KW-0472">Membrane</keyword>
<evidence type="ECO:0000313" key="12">
    <source>
        <dbReference type="Proteomes" id="UP001445335"/>
    </source>
</evidence>
<feature type="transmembrane region" description="Helical" evidence="9">
    <location>
        <begin position="867"/>
        <end position="885"/>
    </location>
</feature>
<evidence type="ECO:0000259" key="10">
    <source>
        <dbReference type="Pfam" id="PF01590"/>
    </source>
</evidence>
<feature type="transmembrane region" description="Helical" evidence="9">
    <location>
        <begin position="964"/>
        <end position="983"/>
    </location>
</feature>
<name>A0AAW1QVM9_9CHLO</name>
<keyword evidence="7" id="KW-0539">Nucleus</keyword>
<dbReference type="InterPro" id="IPR003018">
    <property type="entry name" value="GAF"/>
</dbReference>
<dbReference type="Gene3D" id="2.40.10.230">
    <property type="entry name" value="Probable tRNA pseudouridine synthase domain"/>
    <property type="match status" value="1"/>
</dbReference>
<dbReference type="GO" id="GO:0006364">
    <property type="term" value="P:rRNA processing"/>
    <property type="evidence" value="ECO:0007669"/>
    <property type="project" value="UniProtKB-KW"/>
</dbReference>
<evidence type="ECO:0000256" key="8">
    <source>
        <dbReference type="SAM" id="MobiDB-lite"/>
    </source>
</evidence>
<organism evidence="11 12">
    <name type="scientific">Elliptochloris bilobata</name>
    <dbReference type="NCBI Taxonomy" id="381761"/>
    <lineage>
        <taxon>Eukaryota</taxon>
        <taxon>Viridiplantae</taxon>
        <taxon>Chlorophyta</taxon>
        <taxon>core chlorophytes</taxon>
        <taxon>Trebouxiophyceae</taxon>
        <taxon>Trebouxiophyceae incertae sedis</taxon>
        <taxon>Elliptochloris clade</taxon>
        <taxon>Elliptochloris</taxon>
    </lineage>
</organism>
<feature type="compositionally biased region" description="Low complexity" evidence="8">
    <location>
        <begin position="179"/>
        <end position="198"/>
    </location>
</feature>
<evidence type="ECO:0000256" key="7">
    <source>
        <dbReference type="ARBA" id="ARBA00023242"/>
    </source>
</evidence>
<evidence type="ECO:0000256" key="5">
    <source>
        <dbReference type="ARBA" id="ARBA00022884"/>
    </source>
</evidence>
<feature type="transmembrane region" description="Helical" evidence="9">
    <location>
        <begin position="897"/>
        <end position="919"/>
    </location>
</feature>
<keyword evidence="5" id="KW-0694">RNA-binding</keyword>
<sequence>MSDMNVAAAYAAGEPYSSPPPLRRQAQRERAEETFSEVAEGDLPSVDDLEVAAAAAAAAMEALAVAPFGVPTLSEASSSDSSDEEDDESQDDEGAAAGTAHMSGSAGDAQQTTSPAPGTPAGSREDPPVAPPIPDAGAHERVSESTSNPEHHDLAGTRPLVAVALRVAEDSSVRVCITPTGASSAAGPAAGDATGRAGKAPVTVKLEDVRAEEMEVEQSGAGNSTKAQEAAAMAVSGRAAEAGGDVCAKASSSEGEEESESSEEESSSAFTSSSEEEDEVTGPPTDAEASALRAELAAMDEDGRDAQDAARGAAERQPPPAPLDVEIAPDDELLPAGRLSAVLDGTLVVQVPEGGRVFDEGAVLVLADSRAPLGRVEEVFGPVTAPLYALRYAPPGSLPKAATPGAQVSALARLSKEVCPQEVNYKGYDTAAEEAGAGDEEFAFSDDEAEAAFWRAQGAIPTANPTSSPSSNPSKRKERDFPAGDGGGRGMFSGERGGRGGGGGGGGRGGRGGQPGGRSSGGRGRTGARRGAPRREHGGPVGRGRGPRPPVPEKALEAALMARLAPETGGNSVFGLLADTAQELLPHIVHVSVLLLPEGADISSQAEAPGMSARGAPSQPPLPDLNGLLRSATPCGLDWGSVCAWRLGGSAGAMLQRPPEYPLACTAAFHVARTGARLDSTDYATQGPHFADWAALAAAGAGSMVAVPLRAEGRVAAVLCLASSQARAFEGAQREVWALAWAAGPYLRRLNWRTPEAELARFARRALPPLLEEGFARIQNSSCMPMGSQGAACDAAGACGPLIGFGGRLRSLLPGDDQRNGAGRVHPKSAAAAGDGALQQDLAIGAHAVLDTSEWGALEAERDWSDFALNLAFMAAMYLYFSDAGRETGGRVLDSPLSVALAVTIFALDFLLMGLRWFSLDYFFVYGGTGGGIFPVYRLMLLPAALTVMAANVLACLDLRPGVAVQLGLWVLVIACLVLGMHVRFFHLAPNLLACAAFAAAFAPDFCVRIGWDPLGGACLGFTAGTQLALGLAGPALIIRALDAQRVRVFLPHVQARPSLLAGATRGQG</sequence>
<evidence type="ECO:0000313" key="11">
    <source>
        <dbReference type="EMBL" id="KAK9825368.1"/>
    </source>
</evidence>
<feature type="compositionally biased region" description="Basic and acidic residues" evidence="8">
    <location>
        <begin position="137"/>
        <end position="155"/>
    </location>
</feature>
<dbReference type="GO" id="GO:0003723">
    <property type="term" value="F:RNA binding"/>
    <property type="evidence" value="ECO:0007669"/>
    <property type="project" value="UniProtKB-KW"/>
</dbReference>
<keyword evidence="9" id="KW-1133">Transmembrane helix</keyword>